<dbReference type="EMBL" id="MG670586">
    <property type="protein sequence ID" value="AUG84846.1"/>
    <property type="molecule type" value="Genomic_DNA"/>
</dbReference>
<dbReference type="GeneID" id="40098847"/>
<dbReference type="RefSeq" id="YP_009622110.1">
    <property type="nucleotide sequence ID" value="NC_042099.1"/>
</dbReference>
<protein>
    <submittedName>
        <fullName evidence="1">Uncharacterized protein</fullName>
    </submittedName>
</protein>
<gene>
    <name evidence="1" type="primary">49</name>
    <name evidence="1" type="ORF">PBI_DISMAS_49</name>
</gene>
<proteinExistence type="predicted"/>
<evidence type="ECO:0000313" key="2">
    <source>
        <dbReference type="Proteomes" id="UP000241261"/>
    </source>
</evidence>
<reference evidence="1 2" key="1">
    <citation type="submission" date="2017-12" db="EMBL/GenBank/DDBJ databases">
        <authorList>
            <person name="Tomczak R."/>
            <person name="Garlena R.A."/>
            <person name="Russell D.A."/>
            <person name="Pope W.H."/>
            <person name="Jacobs-Sera D."/>
            <person name="Hatfull G.F."/>
        </authorList>
    </citation>
    <scope>NUCLEOTIDE SEQUENCE [LARGE SCALE GENOMIC DNA]</scope>
</reference>
<keyword evidence="2" id="KW-1185">Reference proteome</keyword>
<evidence type="ECO:0000313" key="1">
    <source>
        <dbReference type="EMBL" id="AUG84846.1"/>
    </source>
</evidence>
<dbReference type="Proteomes" id="UP000241261">
    <property type="component" value="Segment"/>
</dbReference>
<organism evidence="1 2">
    <name type="scientific">Microbacterium phage Dismas</name>
    <dbReference type="NCBI Taxonomy" id="2065199"/>
    <lineage>
        <taxon>Viruses</taxon>
        <taxon>Duplodnaviria</taxon>
        <taxon>Heunggongvirae</taxon>
        <taxon>Uroviricota</taxon>
        <taxon>Caudoviricetes</taxon>
        <taxon>Dismasvirus</taxon>
        <taxon>Dismasvirus dismas</taxon>
    </lineage>
</organism>
<sequence length="26" mass="2857">MLTNLVILGAVVLGALTVYFSPRRPR</sequence>
<name>A0A2H5BFU7_9CAUD</name>
<accession>A0A2H5BFU7</accession>
<dbReference type="KEGG" id="vg:40098847"/>